<dbReference type="Proteomes" id="UP000054698">
    <property type="component" value="Unassembled WGS sequence"/>
</dbReference>
<dbReference type="Pfam" id="PF13739">
    <property type="entry name" value="PdaC"/>
    <property type="match status" value="1"/>
</dbReference>
<sequence>MKKFIISLLGLSYFLLQSLVWAVPPKTIIIKKETADFDLSIRYPEGFPDEEVGERIKAFIAESQKSAAALEAPDVKKTGDTLGKSSLYIDYKIEFQNKNALSILFSVSAYSQGAAHPSNSVKTFNFIQGQSVTLDHLFVPNSNYLNQIATICRKALGKKKMTDRDWLIKGTTATQENYRNWHFTQDGLAIVFDTYQVAPYFYGPQTVKISKSELKNWLRPDVTKAVWGNQ</sequence>
<dbReference type="STRING" id="453.Lfee_0078"/>
<organism evidence="3 5">
    <name type="scientific">Legionella feeleii</name>
    <dbReference type="NCBI Taxonomy" id="453"/>
    <lineage>
        <taxon>Bacteria</taxon>
        <taxon>Pseudomonadati</taxon>
        <taxon>Pseudomonadota</taxon>
        <taxon>Gammaproteobacteria</taxon>
        <taxon>Legionellales</taxon>
        <taxon>Legionellaceae</taxon>
        <taxon>Legionella</taxon>
    </lineage>
</organism>
<accession>A0A0W0UBA1</accession>
<dbReference type="OrthoDB" id="5637at2"/>
<reference evidence="3 5" key="1">
    <citation type="submission" date="2015-11" db="EMBL/GenBank/DDBJ databases">
        <title>Genomic analysis of 38 Legionella species identifies large and diverse effector repertoires.</title>
        <authorList>
            <person name="Burstein D."/>
            <person name="Amaro F."/>
            <person name="Zusman T."/>
            <person name="Lifshitz Z."/>
            <person name="Cohen O."/>
            <person name="Gilbert J.A."/>
            <person name="Pupko T."/>
            <person name="Shuman H.A."/>
            <person name="Segal G."/>
        </authorList>
    </citation>
    <scope>NUCLEOTIDE SEQUENCE [LARGE SCALE GENOMIC DNA]</scope>
    <source>
        <strain evidence="3 5">WO-44C</strain>
    </source>
</reference>
<feature type="domain" description="Deacetylase PdaC" evidence="2">
    <location>
        <begin position="30"/>
        <end position="118"/>
    </location>
</feature>
<dbReference type="PATRIC" id="fig|453.4.peg.89"/>
<dbReference type="InterPro" id="IPR037126">
    <property type="entry name" value="PdaC/RsiV-like_sf"/>
</dbReference>
<dbReference type="GO" id="GO:0045493">
    <property type="term" value="P:xylan catabolic process"/>
    <property type="evidence" value="ECO:0007669"/>
    <property type="project" value="UniProtKB-KW"/>
</dbReference>
<keyword evidence="3" id="KW-0858">Xylan degradation</keyword>
<dbReference type="AlphaFoldDB" id="A0A0W0UBA1"/>
<dbReference type="EMBL" id="LNYB01000004">
    <property type="protein sequence ID" value="KTD04940.1"/>
    <property type="molecule type" value="Genomic_DNA"/>
</dbReference>
<dbReference type="Gene3D" id="3.30.565.40">
    <property type="entry name" value="Fervidobacterium nodosum Rt17-B1 like"/>
    <property type="match status" value="1"/>
</dbReference>
<protein>
    <submittedName>
        <fullName evidence="3">Endo-1,4-beta-xylanase-like protein</fullName>
    </submittedName>
</protein>
<dbReference type="RefSeq" id="WP_058443295.1">
    <property type="nucleotide sequence ID" value="NZ_CAAAHT010000015.1"/>
</dbReference>
<dbReference type="InterPro" id="IPR025303">
    <property type="entry name" value="PdaC"/>
</dbReference>
<dbReference type="InterPro" id="IPR021729">
    <property type="entry name" value="DUF3298"/>
</dbReference>
<dbReference type="Gene3D" id="3.90.640.20">
    <property type="entry name" value="Heat-shock cognate protein, ATPase"/>
    <property type="match status" value="1"/>
</dbReference>
<proteinExistence type="predicted"/>
<evidence type="ECO:0000259" key="1">
    <source>
        <dbReference type="Pfam" id="PF11738"/>
    </source>
</evidence>
<dbReference type="Proteomes" id="UP000251942">
    <property type="component" value="Unassembled WGS sequence"/>
</dbReference>
<evidence type="ECO:0000313" key="3">
    <source>
        <dbReference type="EMBL" id="KTD04940.1"/>
    </source>
</evidence>
<keyword evidence="3" id="KW-0624">Polysaccharide degradation</keyword>
<keyword evidence="3" id="KW-0119">Carbohydrate metabolism</keyword>
<evidence type="ECO:0000313" key="5">
    <source>
        <dbReference type="Proteomes" id="UP000054698"/>
    </source>
</evidence>
<dbReference type="EMBL" id="UASS01000037">
    <property type="protein sequence ID" value="SPX62158.1"/>
    <property type="molecule type" value="Genomic_DNA"/>
</dbReference>
<keyword evidence="3" id="KW-0326">Glycosidase</keyword>
<feature type="domain" description="DUF3298" evidence="1">
    <location>
        <begin position="137"/>
        <end position="211"/>
    </location>
</feature>
<reference evidence="4 6" key="2">
    <citation type="submission" date="2018-06" db="EMBL/GenBank/DDBJ databases">
        <authorList>
            <consortium name="Pathogen Informatics"/>
            <person name="Doyle S."/>
        </authorList>
    </citation>
    <scope>NUCLEOTIDE SEQUENCE [LARGE SCALE GENOMIC DNA]</scope>
    <source>
        <strain evidence="4 6">NCTC12022</strain>
    </source>
</reference>
<keyword evidence="5" id="KW-1185">Reference proteome</keyword>
<dbReference type="GO" id="GO:0016798">
    <property type="term" value="F:hydrolase activity, acting on glycosyl bonds"/>
    <property type="evidence" value="ECO:0007669"/>
    <property type="project" value="UniProtKB-KW"/>
</dbReference>
<evidence type="ECO:0000259" key="2">
    <source>
        <dbReference type="Pfam" id="PF13739"/>
    </source>
</evidence>
<evidence type="ECO:0000313" key="6">
    <source>
        <dbReference type="Proteomes" id="UP000251942"/>
    </source>
</evidence>
<keyword evidence="3" id="KW-0378">Hydrolase</keyword>
<evidence type="ECO:0000313" key="4">
    <source>
        <dbReference type="EMBL" id="SPX62158.1"/>
    </source>
</evidence>
<gene>
    <name evidence="3" type="primary">yjeA</name>
    <name evidence="3" type="ORF">Lfee_0078</name>
    <name evidence="4" type="ORF">NCTC12022_02915</name>
</gene>
<dbReference type="Pfam" id="PF11738">
    <property type="entry name" value="DUF3298"/>
    <property type="match status" value="1"/>
</dbReference>
<name>A0A0W0UBA1_9GAMM</name>